<dbReference type="GO" id="GO:0043190">
    <property type="term" value="C:ATP-binding cassette (ABC) transporter complex"/>
    <property type="evidence" value="ECO:0007669"/>
    <property type="project" value="InterPro"/>
</dbReference>
<accession>A0A1H3M5J4</accession>
<dbReference type="SUPFAM" id="SSF53850">
    <property type="entry name" value="Periplasmic binding protein-like II"/>
    <property type="match status" value="1"/>
</dbReference>
<feature type="domain" description="Solute-binding protein family 5" evidence="2">
    <location>
        <begin position="76"/>
        <end position="466"/>
    </location>
</feature>
<evidence type="ECO:0000259" key="2">
    <source>
        <dbReference type="Pfam" id="PF00496"/>
    </source>
</evidence>
<dbReference type="GO" id="GO:1904680">
    <property type="term" value="F:peptide transmembrane transporter activity"/>
    <property type="evidence" value="ECO:0007669"/>
    <property type="project" value="TreeGrafter"/>
</dbReference>
<dbReference type="PANTHER" id="PTHR30290">
    <property type="entry name" value="PERIPLASMIC BINDING COMPONENT OF ABC TRANSPORTER"/>
    <property type="match status" value="1"/>
</dbReference>
<dbReference type="GO" id="GO:0042597">
    <property type="term" value="C:periplasmic space"/>
    <property type="evidence" value="ECO:0007669"/>
    <property type="project" value="UniProtKB-ARBA"/>
</dbReference>
<dbReference type="AlphaFoldDB" id="A0A1H3M5J4"/>
<dbReference type="InterPro" id="IPR030678">
    <property type="entry name" value="Peptide/Ni-bd"/>
</dbReference>
<dbReference type="Proteomes" id="UP000199632">
    <property type="component" value="Unassembled WGS sequence"/>
</dbReference>
<dbReference type="STRING" id="137265.SAMN05421684_1203"/>
<dbReference type="Gene3D" id="3.90.76.10">
    <property type="entry name" value="Dipeptide-binding Protein, Domain 1"/>
    <property type="match status" value="1"/>
</dbReference>
<dbReference type="InterPro" id="IPR039424">
    <property type="entry name" value="SBP_5"/>
</dbReference>
<organism evidence="3 4">
    <name type="scientific">Asanoa ishikariensis</name>
    <dbReference type="NCBI Taxonomy" id="137265"/>
    <lineage>
        <taxon>Bacteria</taxon>
        <taxon>Bacillati</taxon>
        <taxon>Actinomycetota</taxon>
        <taxon>Actinomycetes</taxon>
        <taxon>Micromonosporales</taxon>
        <taxon>Micromonosporaceae</taxon>
        <taxon>Asanoa</taxon>
    </lineage>
</organism>
<dbReference type="Gene3D" id="3.40.190.10">
    <property type="entry name" value="Periplasmic binding protein-like II"/>
    <property type="match status" value="1"/>
</dbReference>
<dbReference type="PIRSF" id="PIRSF002741">
    <property type="entry name" value="MppA"/>
    <property type="match status" value="1"/>
</dbReference>
<dbReference type="OrthoDB" id="9046151at2"/>
<protein>
    <submittedName>
        <fullName evidence="3">Peptide/nickel transport system substrate-binding protein/oligopeptide transport system substrate-binding protein</fullName>
    </submittedName>
</protein>
<evidence type="ECO:0000313" key="4">
    <source>
        <dbReference type="Proteomes" id="UP000199632"/>
    </source>
</evidence>
<evidence type="ECO:0000256" key="1">
    <source>
        <dbReference type="SAM" id="MobiDB-lite"/>
    </source>
</evidence>
<gene>
    <name evidence="3" type="ORF">SAMN05421684_1203</name>
</gene>
<reference evidence="4" key="1">
    <citation type="submission" date="2016-10" db="EMBL/GenBank/DDBJ databases">
        <authorList>
            <person name="Varghese N."/>
            <person name="Submissions S."/>
        </authorList>
    </citation>
    <scope>NUCLEOTIDE SEQUENCE [LARGE SCALE GENOMIC DNA]</scope>
    <source>
        <strain evidence="4">DSM 44718</strain>
    </source>
</reference>
<sequence>MQVRRLIARTLVPLAITAGLVGCNSGDSAKVDPTGVVSIQIAEPQHLLPSNTNDASGIQVLSALYASLVGYDQSFKPVPDAAQSIEASDDHRVWTIKLKDGYTFHNGEKVTADNYINAWNYAAYGPNAQNNGYFFSRIQGFGATQLGTDPDGADGPKKADPPTAKTMSGLKKIDDLTFQVTLAEPFTEFETVLGYSAFYPLPNAAFSSPGVINEDFEAAPIGNGPFQMNGKWEHDAKVEVAKYDGFPGTKPKVGGVEFRIYLQPSAAYADVLSDNLDVIPQIPTESIVTAPDDLGDRFQRSSASQFQFLAFPTFEEEFKNPDVRKAISMAIDRDEIVRSVFKGSQQSARSFVSPVVAGYRENTCGEACEFDPGKAKSLYQSANGPNRLTLTYNSDGPHKDWIDATCNQLNANLGVECVTVPEAKIADLLTKVEEKKPVGIFRLGWTMDYPSMESYLGPLYTTKGSSNYYGFSNADFDRLVGEGAAAKTPEESIVKYQEAENILAQQLPVIPLRFTQNNFGFSTRVQNVVVDLFSRIDLNQIEVLG</sequence>
<dbReference type="Pfam" id="PF00496">
    <property type="entry name" value="SBP_bac_5"/>
    <property type="match status" value="1"/>
</dbReference>
<dbReference type="InterPro" id="IPR000914">
    <property type="entry name" value="SBP_5_dom"/>
</dbReference>
<dbReference type="PROSITE" id="PS51257">
    <property type="entry name" value="PROKAR_LIPOPROTEIN"/>
    <property type="match status" value="1"/>
</dbReference>
<dbReference type="GO" id="GO:0015833">
    <property type="term" value="P:peptide transport"/>
    <property type="evidence" value="ECO:0007669"/>
    <property type="project" value="TreeGrafter"/>
</dbReference>
<dbReference type="RefSeq" id="WP_090788162.1">
    <property type="nucleotide sequence ID" value="NZ_BOND01000017.1"/>
</dbReference>
<dbReference type="PANTHER" id="PTHR30290:SF83">
    <property type="entry name" value="ABC TRANSPORTER SUBSTRATE-BINDING PROTEIN"/>
    <property type="match status" value="1"/>
</dbReference>
<name>A0A1H3M5J4_9ACTN</name>
<dbReference type="CDD" id="cd00995">
    <property type="entry name" value="PBP2_NikA_DppA_OppA_like"/>
    <property type="match status" value="1"/>
</dbReference>
<dbReference type="EMBL" id="FNQB01000001">
    <property type="protein sequence ID" value="SDY72002.1"/>
    <property type="molecule type" value="Genomic_DNA"/>
</dbReference>
<keyword evidence="4" id="KW-1185">Reference proteome</keyword>
<dbReference type="Gene3D" id="3.10.105.10">
    <property type="entry name" value="Dipeptide-binding Protein, Domain 3"/>
    <property type="match status" value="1"/>
</dbReference>
<feature type="region of interest" description="Disordered" evidence="1">
    <location>
        <begin position="145"/>
        <end position="165"/>
    </location>
</feature>
<evidence type="ECO:0000313" key="3">
    <source>
        <dbReference type="EMBL" id="SDY72002.1"/>
    </source>
</evidence>
<proteinExistence type="predicted"/>